<dbReference type="Proteomes" id="UP001206128">
    <property type="component" value="Unassembled WGS sequence"/>
</dbReference>
<keyword evidence="2" id="KW-1185">Reference proteome</keyword>
<protein>
    <submittedName>
        <fullName evidence="1">Uncharacterized protein</fullName>
    </submittedName>
</protein>
<organism evidence="1 2">
    <name type="scientific">Goodfellowiella coeruleoviolacea</name>
    <dbReference type="NCBI Taxonomy" id="334858"/>
    <lineage>
        <taxon>Bacteria</taxon>
        <taxon>Bacillati</taxon>
        <taxon>Actinomycetota</taxon>
        <taxon>Actinomycetes</taxon>
        <taxon>Pseudonocardiales</taxon>
        <taxon>Pseudonocardiaceae</taxon>
        <taxon>Goodfellowiella</taxon>
    </lineage>
</organism>
<accession>A0AAE3KHN6</accession>
<name>A0AAE3KHN6_9PSEU</name>
<evidence type="ECO:0000313" key="2">
    <source>
        <dbReference type="Proteomes" id="UP001206128"/>
    </source>
</evidence>
<reference evidence="1" key="1">
    <citation type="submission" date="2022-06" db="EMBL/GenBank/DDBJ databases">
        <title>Genomic Encyclopedia of Archaeal and Bacterial Type Strains, Phase II (KMG-II): from individual species to whole genera.</title>
        <authorList>
            <person name="Goeker M."/>
        </authorList>
    </citation>
    <scope>NUCLEOTIDE SEQUENCE</scope>
    <source>
        <strain evidence="1">DSM 43935</strain>
    </source>
</reference>
<evidence type="ECO:0000313" key="1">
    <source>
        <dbReference type="EMBL" id="MCP2167555.1"/>
    </source>
</evidence>
<sequence>MGVNAVNSLIPGAYFGFVGTPEESAIPAAIAGPRCCAWCGYFPDNPHEWEQMLADQLVVWLVHTGGKLVERRFCIRCAPRELFVNLECVCCRDGPLVVGERGTPPALLTKLGERVLAGQGWSVSASGVLMCPRCRWGTQEPGRPLSTASTAVEAPALTEVGT</sequence>
<comment type="caution">
    <text evidence="1">The sequence shown here is derived from an EMBL/GenBank/DDBJ whole genome shotgun (WGS) entry which is preliminary data.</text>
</comment>
<proteinExistence type="predicted"/>
<dbReference type="EMBL" id="JAMTCK010000010">
    <property type="protein sequence ID" value="MCP2167555.1"/>
    <property type="molecule type" value="Genomic_DNA"/>
</dbReference>
<dbReference type="AlphaFoldDB" id="A0AAE3KHN6"/>
<gene>
    <name evidence="1" type="ORF">LX83_004428</name>
</gene>